<reference evidence="1" key="2">
    <citation type="journal article" date="2015" name="Fish Shellfish Immunol.">
        <title>Early steps in the European eel (Anguilla anguilla)-Vibrio vulnificus interaction in the gills: Role of the RtxA13 toxin.</title>
        <authorList>
            <person name="Callol A."/>
            <person name="Pajuelo D."/>
            <person name="Ebbesson L."/>
            <person name="Teles M."/>
            <person name="MacKenzie S."/>
            <person name="Amaro C."/>
        </authorList>
    </citation>
    <scope>NUCLEOTIDE SEQUENCE</scope>
</reference>
<proteinExistence type="predicted"/>
<reference evidence="1" key="1">
    <citation type="submission" date="2014-11" db="EMBL/GenBank/DDBJ databases">
        <authorList>
            <person name="Amaro Gonzalez C."/>
        </authorList>
    </citation>
    <scope>NUCLEOTIDE SEQUENCE</scope>
</reference>
<name>A0A0E9U1Z4_ANGAN</name>
<accession>A0A0E9U1Z4</accession>
<organism evidence="1">
    <name type="scientific">Anguilla anguilla</name>
    <name type="common">European freshwater eel</name>
    <name type="synonym">Muraena anguilla</name>
    <dbReference type="NCBI Taxonomy" id="7936"/>
    <lineage>
        <taxon>Eukaryota</taxon>
        <taxon>Metazoa</taxon>
        <taxon>Chordata</taxon>
        <taxon>Craniata</taxon>
        <taxon>Vertebrata</taxon>
        <taxon>Euteleostomi</taxon>
        <taxon>Actinopterygii</taxon>
        <taxon>Neopterygii</taxon>
        <taxon>Teleostei</taxon>
        <taxon>Anguilliformes</taxon>
        <taxon>Anguillidae</taxon>
        <taxon>Anguilla</taxon>
    </lineage>
</organism>
<dbReference type="AlphaFoldDB" id="A0A0E9U1Z4"/>
<dbReference type="EMBL" id="GBXM01048658">
    <property type="protein sequence ID" value="JAH59919.1"/>
    <property type="molecule type" value="Transcribed_RNA"/>
</dbReference>
<evidence type="ECO:0000313" key="1">
    <source>
        <dbReference type="EMBL" id="JAH59919.1"/>
    </source>
</evidence>
<sequence>MKSGGIVCVYACFDESE</sequence>
<protein>
    <submittedName>
        <fullName evidence="1">Uncharacterized protein</fullName>
    </submittedName>
</protein>